<evidence type="ECO:0000313" key="2">
    <source>
        <dbReference type="EMBL" id="QEG25012.1"/>
    </source>
</evidence>
<gene>
    <name evidence="2" type="ORF">MFFC18_49350</name>
</gene>
<accession>A0A5B9PJV9</accession>
<evidence type="ECO:0008006" key="4">
    <source>
        <dbReference type="Google" id="ProtNLM"/>
    </source>
</evidence>
<reference evidence="2 3" key="1">
    <citation type="submission" date="2019-08" db="EMBL/GenBank/DDBJ databases">
        <title>Deep-cultivation of Planctomycetes and their phenomic and genomic characterization uncovers novel biology.</title>
        <authorList>
            <person name="Wiegand S."/>
            <person name="Jogler M."/>
            <person name="Boedeker C."/>
            <person name="Pinto D."/>
            <person name="Vollmers J."/>
            <person name="Rivas-Marin E."/>
            <person name="Kohn T."/>
            <person name="Peeters S.H."/>
            <person name="Heuer A."/>
            <person name="Rast P."/>
            <person name="Oberbeckmann S."/>
            <person name="Bunk B."/>
            <person name="Jeske O."/>
            <person name="Meyerdierks A."/>
            <person name="Storesund J.E."/>
            <person name="Kallscheuer N."/>
            <person name="Luecker S."/>
            <person name="Lage O.M."/>
            <person name="Pohl T."/>
            <person name="Merkel B.J."/>
            <person name="Hornburger P."/>
            <person name="Mueller R.-W."/>
            <person name="Bruemmer F."/>
            <person name="Labrenz M."/>
            <person name="Spormann A.M."/>
            <person name="Op den Camp H."/>
            <person name="Overmann J."/>
            <person name="Amann R."/>
            <person name="Jetten M.S.M."/>
            <person name="Mascher T."/>
            <person name="Medema M.H."/>
            <person name="Devos D.P."/>
            <person name="Kaster A.-K."/>
            <person name="Ovreas L."/>
            <person name="Rohde M."/>
            <person name="Galperin M.Y."/>
            <person name="Jogler C."/>
        </authorList>
    </citation>
    <scope>NUCLEOTIDE SEQUENCE [LARGE SCALE GENOMIC DNA]</scope>
    <source>
        <strain evidence="2 3">FC18</strain>
    </source>
</reference>
<proteinExistence type="predicted"/>
<dbReference type="InterPro" id="IPR016024">
    <property type="entry name" value="ARM-type_fold"/>
</dbReference>
<evidence type="ECO:0000313" key="3">
    <source>
        <dbReference type="Proteomes" id="UP000322214"/>
    </source>
</evidence>
<dbReference type="AlphaFoldDB" id="A0A5B9PJV9"/>
<dbReference type="SUPFAM" id="SSF48371">
    <property type="entry name" value="ARM repeat"/>
    <property type="match status" value="1"/>
</dbReference>
<sequence length="767" mass="85037" precursor="true">MYGGRSGRSPLVMIMQLFSRSLRFKILIAAALLIASPTTSIFAQDDATVIRDEATRDRQGIIRLGTDERVVRIENTEELLVRSVAQSNPTTAIELAKAIGLMIDIERFDVASEYLDSLASLELDGEASYELNRSVGPDLFYEIARAKDLQPLGRETAVKVFKAASSWANSDERVAVLIDQLASDDEYARGEAFAKLNRVGKKGVARVIETFADQNREDDFPAMRGALYAFGESAVGPLLGAAESNEPAVRIEAIRGLAKLESNQAVDMLLRQSLSLQTQSPFRELASFHLSKSGRAPARSDAESRLRSRVEGFLEGRRESAESLVGTVDVWSWNDDSGKLEVVEVESSVAARLRAAELARTLFEIDPTNTRNRELHLLSQLEFRKRRVGASQQINVDELLEQAENIDAVEIERLLVEAIDLDLIPAATAACEVLKQIGSDSQVVGAERRPLVNAILVGDRHLQFAAFDAIAEINPKTAYAGCSYVAELGAFLASSRFNRKCAVGHIRNEVAQAWATSTGPRGWSSMAATSSQEFFEKVTSDPDVAMLIVSDTLRRPEHRELVQQLRSHWKTRRMPIGLLARDANHLIRSVRYTEGIDRLLTFPISLDSGAIASQLDQLEDQQSPWNVSSDDRYRHAARAVQWLEGATTDPELDFYHFGAHQKQLLDLLYHPEFTSSAAKILATQPTAVAQRAMLGFVSQGDLPIEARELVADAFESAVKRGGTMLTTREIQLQYERYNASESQPAETQKVLGRVLDVIEARRKRSRR</sequence>
<protein>
    <recommendedName>
        <fullName evidence="4">HEAT repeat protein</fullName>
    </recommendedName>
</protein>
<keyword evidence="3" id="KW-1185">Reference proteome</keyword>
<dbReference type="InterPro" id="IPR011989">
    <property type="entry name" value="ARM-like"/>
</dbReference>
<name>A0A5B9PJV9_9BACT</name>
<feature type="chain" id="PRO_5022817893" description="HEAT repeat protein" evidence="1">
    <location>
        <begin position="44"/>
        <end position="767"/>
    </location>
</feature>
<dbReference type="Gene3D" id="1.25.10.10">
    <property type="entry name" value="Leucine-rich Repeat Variant"/>
    <property type="match status" value="1"/>
</dbReference>
<keyword evidence="1" id="KW-0732">Signal</keyword>
<feature type="signal peptide" evidence="1">
    <location>
        <begin position="1"/>
        <end position="43"/>
    </location>
</feature>
<dbReference type="KEGG" id="mff:MFFC18_49350"/>
<dbReference type="EMBL" id="CP042912">
    <property type="protein sequence ID" value="QEG25012.1"/>
    <property type="molecule type" value="Genomic_DNA"/>
</dbReference>
<evidence type="ECO:0000256" key="1">
    <source>
        <dbReference type="SAM" id="SignalP"/>
    </source>
</evidence>
<organism evidence="2 3">
    <name type="scientific">Mariniblastus fucicola</name>
    <dbReference type="NCBI Taxonomy" id="980251"/>
    <lineage>
        <taxon>Bacteria</taxon>
        <taxon>Pseudomonadati</taxon>
        <taxon>Planctomycetota</taxon>
        <taxon>Planctomycetia</taxon>
        <taxon>Pirellulales</taxon>
        <taxon>Pirellulaceae</taxon>
        <taxon>Mariniblastus</taxon>
    </lineage>
</organism>
<dbReference type="Proteomes" id="UP000322214">
    <property type="component" value="Chromosome"/>
</dbReference>